<gene>
    <name evidence="1" type="ORF">H4Q32_022908</name>
</gene>
<dbReference type="Gene3D" id="3.60.10.10">
    <property type="entry name" value="Endonuclease/exonuclease/phosphatase"/>
    <property type="match status" value="1"/>
</dbReference>
<protein>
    <submittedName>
        <fullName evidence="1">Protein disulfide-isomerase</fullName>
    </submittedName>
</protein>
<dbReference type="EMBL" id="JACTAM010000004">
    <property type="protein sequence ID" value="KAI2665809.1"/>
    <property type="molecule type" value="Genomic_DNA"/>
</dbReference>
<evidence type="ECO:0000313" key="2">
    <source>
        <dbReference type="Proteomes" id="UP000830375"/>
    </source>
</evidence>
<accession>A0ABQ8MSM0</accession>
<dbReference type="Proteomes" id="UP000830375">
    <property type="component" value="Unassembled WGS sequence"/>
</dbReference>
<evidence type="ECO:0000313" key="1">
    <source>
        <dbReference type="EMBL" id="KAI2665809.1"/>
    </source>
</evidence>
<dbReference type="PANTHER" id="PTHR47510:SF3">
    <property type="entry name" value="ENDO_EXONUCLEASE_PHOSPHATASE DOMAIN-CONTAINING PROTEIN"/>
    <property type="match status" value="1"/>
</dbReference>
<organism evidence="1 2">
    <name type="scientific">Labeo rohita</name>
    <name type="common">Indian major carp</name>
    <name type="synonym">Cyprinus rohita</name>
    <dbReference type="NCBI Taxonomy" id="84645"/>
    <lineage>
        <taxon>Eukaryota</taxon>
        <taxon>Metazoa</taxon>
        <taxon>Chordata</taxon>
        <taxon>Craniata</taxon>
        <taxon>Vertebrata</taxon>
        <taxon>Euteleostomi</taxon>
        <taxon>Actinopterygii</taxon>
        <taxon>Neopterygii</taxon>
        <taxon>Teleostei</taxon>
        <taxon>Ostariophysi</taxon>
        <taxon>Cypriniformes</taxon>
        <taxon>Cyprinidae</taxon>
        <taxon>Labeoninae</taxon>
        <taxon>Labeonini</taxon>
        <taxon>Labeo</taxon>
    </lineage>
</organism>
<dbReference type="InterPro" id="IPR036691">
    <property type="entry name" value="Endo/exonu/phosph_ase_sf"/>
</dbReference>
<keyword evidence="2" id="KW-1185">Reference proteome</keyword>
<name>A0ABQ8MSM0_LABRO</name>
<dbReference type="SUPFAM" id="SSF56219">
    <property type="entry name" value="DNase I-like"/>
    <property type="match status" value="1"/>
</dbReference>
<reference evidence="1 2" key="1">
    <citation type="submission" date="2022-01" db="EMBL/GenBank/DDBJ databases">
        <title>A high-quality chromosome-level genome assembly of rohu carp, Labeo rohita.</title>
        <authorList>
            <person name="Arick M.A. II"/>
            <person name="Hsu C.-Y."/>
            <person name="Magbanua Z."/>
            <person name="Pechanova O."/>
            <person name="Grover C."/>
            <person name="Miller E."/>
            <person name="Thrash A."/>
            <person name="Ezzel L."/>
            <person name="Alam S."/>
            <person name="Benzie J."/>
            <person name="Hamilton M."/>
            <person name="Karsi A."/>
            <person name="Lawrence M.L."/>
            <person name="Peterson D.G."/>
        </authorList>
    </citation>
    <scope>NUCLEOTIDE SEQUENCE [LARGE SCALE GENOMIC DNA]</scope>
    <source>
        <strain evidence="2">BAU-BD-2019</strain>
        <tissue evidence="1">Blood</tissue>
    </source>
</reference>
<sequence length="215" mass="24447">MTNFPAATELDLRNADAPLIKLRQCGFRMVLPSIHLVNLRSLPNKTDELRLLTRTNKDFSNSAALCFTETWLNDAIPDGALHLPGYQLFRADGDAESTGKSRGGGTCFYINERWCTDVTVLKKMCCSDFEALFINCKPFYSPREFCSFILVSVYIPPQTNVSRAQQKPSQVTHVTLAPRVNETLHPKTIWEHLWRNHTLNTCVIWPIERRFVTGG</sequence>
<comment type="caution">
    <text evidence="1">The sequence shown here is derived from an EMBL/GenBank/DDBJ whole genome shotgun (WGS) entry which is preliminary data.</text>
</comment>
<dbReference type="PANTHER" id="PTHR47510">
    <property type="entry name" value="REVERSE TRANSCRIPTASE DOMAIN-CONTAINING PROTEIN"/>
    <property type="match status" value="1"/>
</dbReference>
<proteinExistence type="predicted"/>